<sequence length="73" mass="7952">MPPGNTGKVLREEVADSPRVYHRSPIRQQNWLFVPLSKRDGPELGSAEKLPGTAGPHDVAGDERKPPVSLAQL</sequence>
<dbReference type="AlphaFoldDB" id="A0A5B7KDK2"/>
<feature type="region of interest" description="Disordered" evidence="1">
    <location>
        <begin position="37"/>
        <end position="73"/>
    </location>
</feature>
<comment type="caution">
    <text evidence="2">The sequence shown here is derived from an EMBL/GenBank/DDBJ whole genome shotgun (WGS) entry which is preliminary data.</text>
</comment>
<name>A0A5B7KDK2_PORTR</name>
<evidence type="ECO:0000313" key="2">
    <source>
        <dbReference type="EMBL" id="MPD05250.1"/>
    </source>
</evidence>
<reference evidence="2 3" key="1">
    <citation type="submission" date="2019-05" db="EMBL/GenBank/DDBJ databases">
        <title>Another draft genome of Portunus trituberculatus and its Hox gene families provides insights of decapod evolution.</title>
        <authorList>
            <person name="Jeong J.-H."/>
            <person name="Song I."/>
            <person name="Kim S."/>
            <person name="Choi T."/>
            <person name="Kim D."/>
            <person name="Ryu S."/>
            <person name="Kim W."/>
        </authorList>
    </citation>
    <scope>NUCLEOTIDE SEQUENCE [LARGE SCALE GENOMIC DNA]</scope>
    <source>
        <tissue evidence="2">Muscle</tissue>
    </source>
</reference>
<evidence type="ECO:0000256" key="1">
    <source>
        <dbReference type="SAM" id="MobiDB-lite"/>
    </source>
</evidence>
<gene>
    <name evidence="2" type="ORF">E2C01_100982</name>
</gene>
<evidence type="ECO:0000313" key="3">
    <source>
        <dbReference type="Proteomes" id="UP000324222"/>
    </source>
</evidence>
<organism evidence="2 3">
    <name type="scientific">Portunus trituberculatus</name>
    <name type="common">Swimming crab</name>
    <name type="synonym">Neptunus trituberculatus</name>
    <dbReference type="NCBI Taxonomy" id="210409"/>
    <lineage>
        <taxon>Eukaryota</taxon>
        <taxon>Metazoa</taxon>
        <taxon>Ecdysozoa</taxon>
        <taxon>Arthropoda</taxon>
        <taxon>Crustacea</taxon>
        <taxon>Multicrustacea</taxon>
        <taxon>Malacostraca</taxon>
        <taxon>Eumalacostraca</taxon>
        <taxon>Eucarida</taxon>
        <taxon>Decapoda</taxon>
        <taxon>Pleocyemata</taxon>
        <taxon>Brachyura</taxon>
        <taxon>Eubrachyura</taxon>
        <taxon>Portunoidea</taxon>
        <taxon>Portunidae</taxon>
        <taxon>Portuninae</taxon>
        <taxon>Portunus</taxon>
    </lineage>
</organism>
<accession>A0A5B7KDK2</accession>
<dbReference type="Proteomes" id="UP000324222">
    <property type="component" value="Unassembled WGS sequence"/>
</dbReference>
<keyword evidence="3" id="KW-1185">Reference proteome</keyword>
<dbReference type="EMBL" id="VSRR010145105">
    <property type="protein sequence ID" value="MPD05250.1"/>
    <property type="molecule type" value="Genomic_DNA"/>
</dbReference>
<proteinExistence type="predicted"/>
<protein>
    <submittedName>
        <fullName evidence="2">Uncharacterized protein</fullName>
    </submittedName>
</protein>